<comment type="caution">
    <text evidence="1">The sequence shown here is derived from an EMBL/GenBank/DDBJ whole genome shotgun (WGS) entry which is preliminary data.</text>
</comment>
<dbReference type="InterPro" id="IPR021431">
    <property type="entry name" value="DUF3080"/>
</dbReference>
<dbReference type="AlphaFoldDB" id="A4ABJ7"/>
<evidence type="ECO:0000313" key="1">
    <source>
        <dbReference type="EMBL" id="EAQ96751.1"/>
    </source>
</evidence>
<dbReference type="Pfam" id="PF11279">
    <property type="entry name" value="DUF3080"/>
    <property type="match status" value="1"/>
</dbReference>
<name>A4ABJ7_9GAMM</name>
<protein>
    <submittedName>
        <fullName evidence="1">Uncharacterized protein</fullName>
    </submittedName>
</protein>
<dbReference type="HOGENOM" id="CLU_063848_1_0_6"/>
<evidence type="ECO:0000313" key="2">
    <source>
        <dbReference type="Proteomes" id="UP000019205"/>
    </source>
</evidence>
<keyword evidence="2" id="KW-1185">Reference proteome</keyword>
<dbReference type="Proteomes" id="UP000019205">
    <property type="component" value="Chromosome"/>
</dbReference>
<sequence length="277" mass="30603">MDFLRLRGCALQQTVARRNSSLGRVAPPSQRLLLELAFLRDAPTCIDTLRSDGNDELATAISESATLKRSQLPALIFNATLGNSEYRDFWRTSVPAQNYPEQTSSEVITALEQVSDGARRWLSGDYAADDMKFELALSDIARGDGGELLEALARQAAYLDAANAVISAQVDKGPLCRANTQSEAAAIVRTVVNKFFIREVQARAASLGQRYYDLSEPLRELEQLLADALPDAYADWRDNRDRRFDAGLKAPRNHVTQLQALLGVCYAEFAARDDSTE</sequence>
<proteinExistence type="predicted"/>
<dbReference type="STRING" id="314285.KT71_06999"/>
<dbReference type="EMBL" id="AAOA02000004">
    <property type="protein sequence ID" value="EAQ96751.1"/>
    <property type="molecule type" value="Genomic_DNA"/>
</dbReference>
<accession>A4ABJ7</accession>
<organism evidence="1 2">
    <name type="scientific">Congregibacter litoralis KT71</name>
    <dbReference type="NCBI Taxonomy" id="314285"/>
    <lineage>
        <taxon>Bacteria</taxon>
        <taxon>Pseudomonadati</taxon>
        <taxon>Pseudomonadota</taxon>
        <taxon>Gammaproteobacteria</taxon>
        <taxon>Cellvibrionales</taxon>
        <taxon>Halieaceae</taxon>
        <taxon>Congregibacter</taxon>
    </lineage>
</organism>
<reference evidence="1 2" key="2">
    <citation type="journal article" date="2009" name="PLoS ONE">
        <title>The photosynthetic apparatus and its regulation in the aerobic gammaproteobacterium Congregibacter litoralis gen. nov., sp. nov.</title>
        <authorList>
            <person name="Spring S."/>
            <person name="Lunsdorf H."/>
            <person name="Fuchs B.M."/>
            <person name="Tindall B.J."/>
        </authorList>
    </citation>
    <scope>NUCLEOTIDE SEQUENCE [LARGE SCALE GENOMIC DNA]</scope>
    <source>
        <strain evidence="1">KT71</strain>
    </source>
</reference>
<reference evidence="1 2" key="1">
    <citation type="journal article" date="2007" name="Proc. Natl. Acad. Sci. U.S.A.">
        <title>Characterization of a marine gammaproteobacterium capable of aerobic anoxygenic photosynthesis.</title>
        <authorList>
            <person name="Fuchs B.M."/>
            <person name="Spring S."/>
            <person name="Teeling H."/>
            <person name="Quast C."/>
            <person name="Wulf J."/>
            <person name="Schattenhofer M."/>
            <person name="Yan S."/>
            <person name="Ferriera S."/>
            <person name="Johnson J."/>
            <person name="Glockner F.O."/>
            <person name="Amann R."/>
        </authorList>
    </citation>
    <scope>NUCLEOTIDE SEQUENCE [LARGE SCALE GENOMIC DNA]</scope>
    <source>
        <strain evidence="1">KT71</strain>
    </source>
</reference>
<gene>
    <name evidence="1" type="ORF">KT71_06999</name>
</gene>